<dbReference type="Gene3D" id="3.90.79.10">
    <property type="entry name" value="Nucleoside Triphosphate Pyrophosphohydrolase"/>
    <property type="match status" value="1"/>
</dbReference>
<keyword evidence="6" id="KW-1185">Reference proteome</keyword>
<accession>A0ABP9HSQ8</accession>
<evidence type="ECO:0000313" key="6">
    <source>
        <dbReference type="Proteomes" id="UP001501195"/>
    </source>
</evidence>
<organism evidence="5 6">
    <name type="scientific">Kineococcus glutinatus</name>
    <dbReference type="NCBI Taxonomy" id="1070872"/>
    <lineage>
        <taxon>Bacteria</taxon>
        <taxon>Bacillati</taxon>
        <taxon>Actinomycetota</taxon>
        <taxon>Actinomycetes</taxon>
        <taxon>Kineosporiales</taxon>
        <taxon>Kineosporiaceae</taxon>
        <taxon>Kineococcus</taxon>
    </lineage>
</organism>
<evidence type="ECO:0000256" key="2">
    <source>
        <dbReference type="ARBA" id="ARBA00022801"/>
    </source>
</evidence>
<dbReference type="InterPro" id="IPR015797">
    <property type="entry name" value="NUDIX_hydrolase-like_dom_sf"/>
</dbReference>
<keyword evidence="3" id="KW-0460">Magnesium</keyword>
<proteinExistence type="predicted"/>
<reference evidence="6" key="1">
    <citation type="journal article" date="2019" name="Int. J. Syst. Evol. Microbiol.">
        <title>The Global Catalogue of Microorganisms (GCM) 10K type strain sequencing project: providing services to taxonomists for standard genome sequencing and annotation.</title>
        <authorList>
            <consortium name="The Broad Institute Genomics Platform"/>
            <consortium name="The Broad Institute Genome Sequencing Center for Infectious Disease"/>
            <person name="Wu L."/>
            <person name="Ma J."/>
        </authorList>
    </citation>
    <scope>NUCLEOTIDE SEQUENCE [LARGE SCALE GENOMIC DNA]</scope>
    <source>
        <strain evidence="6">JCM 18126</strain>
    </source>
</reference>
<dbReference type="PANTHER" id="PTHR43046:SF12">
    <property type="entry name" value="GDP-MANNOSE MANNOSYL HYDROLASE"/>
    <property type="match status" value="1"/>
</dbReference>
<dbReference type="RefSeq" id="WP_345712101.1">
    <property type="nucleotide sequence ID" value="NZ_BAABIL010000237.1"/>
</dbReference>
<evidence type="ECO:0000256" key="1">
    <source>
        <dbReference type="ARBA" id="ARBA00001946"/>
    </source>
</evidence>
<sequence>MTSPDPLGPEWGTGPGGVRTRSAARVLVVDDAGRVLLLDGCDPAAPEERWWFTPGGGLLAGEEPRAGAARELAEETGVVVDPADLVGPVLLREPEFDWLGSRCRQREVFFLLHLRAPVVLDRSGWTALERASLTGFRWWTAQELAGSGVRCYPVALPAVLTGLRDGWDGTLREVD</sequence>
<gene>
    <name evidence="5" type="ORF">GCM10023225_17620</name>
</gene>
<dbReference type="Proteomes" id="UP001501195">
    <property type="component" value="Unassembled WGS sequence"/>
</dbReference>
<dbReference type="SUPFAM" id="SSF55811">
    <property type="entry name" value="Nudix"/>
    <property type="match status" value="1"/>
</dbReference>
<dbReference type="EMBL" id="BAABIL010000237">
    <property type="protein sequence ID" value="GAA4977418.1"/>
    <property type="molecule type" value="Genomic_DNA"/>
</dbReference>
<dbReference type="PROSITE" id="PS51462">
    <property type="entry name" value="NUDIX"/>
    <property type="match status" value="1"/>
</dbReference>
<name>A0ABP9HSQ8_9ACTN</name>
<evidence type="ECO:0000256" key="3">
    <source>
        <dbReference type="ARBA" id="ARBA00022842"/>
    </source>
</evidence>
<keyword evidence="2" id="KW-0378">Hydrolase</keyword>
<dbReference type="PANTHER" id="PTHR43046">
    <property type="entry name" value="GDP-MANNOSE MANNOSYL HYDROLASE"/>
    <property type="match status" value="1"/>
</dbReference>
<feature type="domain" description="Nudix hydrolase" evidence="4">
    <location>
        <begin position="18"/>
        <end position="164"/>
    </location>
</feature>
<protein>
    <recommendedName>
        <fullName evidence="4">Nudix hydrolase domain-containing protein</fullName>
    </recommendedName>
</protein>
<evidence type="ECO:0000259" key="4">
    <source>
        <dbReference type="PROSITE" id="PS51462"/>
    </source>
</evidence>
<dbReference type="InterPro" id="IPR000086">
    <property type="entry name" value="NUDIX_hydrolase_dom"/>
</dbReference>
<dbReference type="CDD" id="cd04685">
    <property type="entry name" value="NUDIX_Hydrolase"/>
    <property type="match status" value="1"/>
</dbReference>
<evidence type="ECO:0000313" key="5">
    <source>
        <dbReference type="EMBL" id="GAA4977418.1"/>
    </source>
</evidence>
<comment type="cofactor">
    <cofactor evidence="1">
        <name>Mg(2+)</name>
        <dbReference type="ChEBI" id="CHEBI:18420"/>
    </cofactor>
</comment>
<comment type="caution">
    <text evidence="5">The sequence shown here is derived from an EMBL/GenBank/DDBJ whole genome shotgun (WGS) entry which is preliminary data.</text>
</comment>
<dbReference type="Pfam" id="PF00293">
    <property type="entry name" value="NUDIX"/>
    <property type="match status" value="1"/>
</dbReference>
<dbReference type="InterPro" id="IPR020084">
    <property type="entry name" value="NUDIX_hydrolase_CS"/>
</dbReference>
<dbReference type="PROSITE" id="PS00893">
    <property type="entry name" value="NUDIX_BOX"/>
    <property type="match status" value="1"/>
</dbReference>